<dbReference type="Proteomes" id="UP000186221">
    <property type="component" value="Unassembled WGS sequence"/>
</dbReference>
<dbReference type="InterPro" id="IPR042179">
    <property type="entry name" value="KGD_C_sf"/>
</dbReference>
<evidence type="ECO:0000256" key="1">
    <source>
        <dbReference type="ARBA" id="ARBA00001964"/>
    </source>
</evidence>
<dbReference type="SMART" id="SM00861">
    <property type="entry name" value="Transket_pyr"/>
    <property type="match status" value="1"/>
</dbReference>
<dbReference type="PANTHER" id="PTHR23152:SF4">
    <property type="entry name" value="2-OXOADIPATE DEHYDROGENASE COMPLEX COMPONENT E1"/>
    <property type="match status" value="1"/>
</dbReference>
<gene>
    <name evidence="13" type="ORF">SAMN05421580_10266</name>
</gene>
<dbReference type="Gene3D" id="1.10.287.1150">
    <property type="entry name" value="TPP helical domain"/>
    <property type="match status" value="1"/>
</dbReference>
<evidence type="ECO:0000256" key="5">
    <source>
        <dbReference type="ARBA" id="ARBA00012280"/>
    </source>
</evidence>
<organism evidence="13 14">
    <name type="scientific">Rhodobacter aestuarii</name>
    <dbReference type="NCBI Taxonomy" id="453582"/>
    <lineage>
        <taxon>Bacteria</taxon>
        <taxon>Pseudomonadati</taxon>
        <taxon>Pseudomonadota</taxon>
        <taxon>Alphaproteobacteria</taxon>
        <taxon>Rhodobacterales</taxon>
        <taxon>Rhodobacter group</taxon>
        <taxon>Rhodobacter</taxon>
    </lineage>
</organism>
<accession>A0A1N7JQ01</accession>
<dbReference type="GO" id="GO:0006099">
    <property type="term" value="P:tricarboxylic acid cycle"/>
    <property type="evidence" value="ECO:0007669"/>
    <property type="project" value="TreeGrafter"/>
</dbReference>
<dbReference type="FunFam" id="3.40.50.12470:FF:000003">
    <property type="entry name" value="2-oxoglutarate dehydrogenase E1 component"/>
    <property type="match status" value="1"/>
</dbReference>
<dbReference type="Gene3D" id="3.40.50.12470">
    <property type="match status" value="1"/>
</dbReference>
<dbReference type="STRING" id="453582.SAMN05421580_10266"/>
<evidence type="ECO:0000256" key="6">
    <source>
        <dbReference type="ARBA" id="ARBA00013321"/>
    </source>
</evidence>
<dbReference type="NCBIfam" id="NF006914">
    <property type="entry name" value="PRK09404.1"/>
    <property type="match status" value="1"/>
</dbReference>
<dbReference type="GO" id="GO:0030976">
    <property type="term" value="F:thiamine pyrophosphate binding"/>
    <property type="evidence" value="ECO:0007669"/>
    <property type="project" value="InterPro"/>
</dbReference>
<reference evidence="14" key="1">
    <citation type="submission" date="2017-01" db="EMBL/GenBank/DDBJ databases">
        <authorList>
            <person name="Varghese N."/>
            <person name="Submissions S."/>
        </authorList>
    </citation>
    <scope>NUCLEOTIDE SEQUENCE [LARGE SCALE GENOMIC DNA]</scope>
    <source>
        <strain evidence="14">DSM 19945</strain>
    </source>
</reference>
<dbReference type="InterPro" id="IPR011603">
    <property type="entry name" value="2oxoglutarate_DH_E1"/>
</dbReference>
<dbReference type="InterPro" id="IPR005475">
    <property type="entry name" value="Transketolase-like_Pyr-bd"/>
</dbReference>
<evidence type="ECO:0000313" key="14">
    <source>
        <dbReference type="Proteomes" id="UP000186221"/>
    </source>
</evidence>
<protein>
    <recommendedName>
        <fullName evidence="6">2-oxoglutarate dehydrogenase E1 component</fullName>
        <ecNumber evidence="5">1.2.4.2</ecNumber>
    </recommendedName>
    <alternativeName>
        <fullName evidence="10">Alpha-ketoglutarate dehydrogenase</fullName>
    </alternativeName>
</protein>
<dbReference type="OrthoDB" id="9759785at2"/>
<evidence type="ECO:0000313" key="13">
    <source>
        <dbReference type="EMBL" id="SIS51410.1"/>
    </source>
</evidence>
<feature type="domain" description="Transketolase-like pyrimidine-binding" evidence="12">
    <location>
        <begin position="633"/>
        <end position="826"/>
    </location>
</feature>
<dbReference type="PIRSF" id="PIRSF000157">
    <property type="entry name" value="Oxoglu_dh_E1"/>
    <property type="match status" value="1"/>
</dbReference>
<sequence length="989" mass="110164">MNDHSPNDQLHASSFLQGANADYVEQLYANYANDPNSVDPAWAAFFASLGDSEVDAKRSAHGPSWARADWPPSPEDDLTAAMTGEWPMPVAPKETKAASEKIAAAAKAAGVEASEEAIKRAVLDSIRALMIIRAYRIRGHLIADLDPLGMRAGDPHPELDPRSYGFTDADMDRPIFIDNVLGLQIASMRQIIDVLKRTYCGTFALQYMHISNPEEAGWLKERIEGYGKEIQFTREGRRAILNKLVEAEGFEKFLHVKYTGTKRFGLDGAEALIPAMEQIIKRGGALGLKEVVIGMPHRGRLNILATVMQKPYRAIFHEFQGGSYKPDDVDGSGDVKYHLGASSDRSFDGQTVHLSLTANPSHLEAVNPVVLGKVRAKQDQLNDDPRTQVLPVLLHGDAAFAGQGVVAECLQLSGIKGHRTGGCIHIVVNNQIGFTTAPHFSRTSPYPTDIALMVEAPIFHVNGDDPEAVVHAAKVATEFRQKFGKDVVIDMFCYRRFGHNEGDEPMFTNPAMYKNIKGHKTTLQLYTERLVADGLIPEGEIDDMKAAFQAVLNEEYEAGKQFRPNKADWLDGRWKHLDRQTSDYDAGVTPVSPELFAEVGKALTTYPEDFEIHRTVARQLEAKKAMFEKGEGFDWATAEALAFGTLLAEGFPVRLAGQDCARGTFSQRHSALINQSTEERYYPLNHIKPGQAKYEVIDSMLSEYAVLGFEYGYSLAEPNALTLWEAQFGDFANGAQIMFDQFINSGERKWLRMSGLVCLLPHGFEGQGPEHSSARLERFLQLSAEDNWIVANCSTPANYFHILRRQIHRNFRKPLILMTPKSLLRHPLCTSKAEDFTTGSFFRRVNWDDADGQHHGNSELTLKPDAEIKRVVICSGKVYYDLLAERDKRGLEDVYILRLEQFYPFPAHSMVTELGRFKDAEVIWCQEEPRNQGGWTFVEPNLEWVLSKIGAKHGRPRYAGRAGSASPATGLASRHKAEQDALVNDALEG</sequence>
<evidence type="ECO:0000256" key="11">
    <source>
        <dbReference type="SAM" id="MobiDB-lite"/>
    </source>
</evidence>
<evidence type="ECO:0000256" key="8">
    <source>
        <dbReference type="ARBA" id="ARBA00023052"/>
    </source>
</evidence>
<dbReference type="InterPro" id="IPR001017">
    <property type="entry name" value="DH_E1"/>
</dbReference>
<feature type="region of interest" description="Disordered" evidence="11">
    <location>
        <begin position="954"/>
        <end position="977"/>
    </location>
</feature>
<proteinExistence type="inferred from homology"/>
<dbReference type="Pfam" id="PF02779">
    <property type="entry name" value="Transket_pyr"/>
    <property type="match status" value="1"/>
</dbReference>
<evidence type="ECO:0000256" key="9">
    <source>
        <dbReference type="ARBA" id="ARBA00023152"/>
    </source>
</evidence>
<dbReference type="Gene3D" id="3.40.50.970">
    <property type="match status" value="1"/>
</dbReference>
<keyword evidence="14" id="KW-1185">Reference proteome</keyword>
<evidence type="ECO:0000259" key="12">
    <source>
        <dbReference type="SMART" id="SM00861"/>
    </source>
</evidence>
<dbReference type="CDD" id="cd02016">
    <property type="entry name" value="TPP_E1_OGDC_like"/>
    <property type="match status" value="1"/>
</dbReference>
<dbReference type="InterPro" id="IPR029061">
    <property type="entry name" value="THDP-binding"/>
</dbReference>
<dbReference type="NCBIfam" id="NF008907">
    <property type="entry name" value="PRK12270.1"/>
    <property type="match status" value="1"/>
</dbReference>
<dbReference type="Pfam" id="PF16870">
    <property type="entry name" value="OxoGdeHyase_C"/>
    <property type="match status" value="1"/>
</dbReference>
<dbReference type="Gene3D" id="3.40.50.11610">
    <property type="entry name" value="Multifunctional 2-oxoglutarate metabolism enzyme, C-terminal domain"/>
    <property type="match status" value="1"/>
</dbReference>
<keyword evidence="9" id="KW-0324">Glycolysis</keyword>
<dbReference type="GO" id="GO:0005829">
    <property type="term" value="C:cytosol"/>
    <property type="evidence" value="ECO:0007669"/>
    <property type="project" value="TreeGrafter"/>
</dbReference>
<dbReference type="RefSeq" id="WP_076483675.1">
    <property type="nucleotide sequence ID" value="NZ_FTOG01000002.1"/>
</dbReference>
<comment type="cofactor">
    <cofactor evidence="1">
        <name>thiamine diphosphate</name>
        <dbReference type="ChEBI" id="CHEBI:58937"/>
    </cofactor>
</comment>
<dbReference type="NCBIfam" id="TIGR00239">
    <property type="entry name" value="2oxo_dh_E1"/>
    <property type="match status" value="1"/>
</dbReference>
<comment type="function">
    <text evidence="2">E1 component of the 2-oxoglutarate dehydrogenase (OGDH) complex which catalyzes the decarboxylation of 2-oxoglutarate, the first step in the conversion of 2-oxoglutarate to succinyl-CoA and CO(2).</text>
</comment>
<keyword evidence="7" id="KW-0560">Oxidoreductase</keyword>
<evidence type="ECO:0000256" key="3">
    <source>
        <dbReference type="ARBA" id="ARBA00006936"/>
    </source>
</evidence>
<dbReference type="EMBL" id="FTOG01000002">
    <property type="protein sequence ID" value="SIS51410.1"/>
    <property type="molecule type" value="Genomic_DNA"/>
</dbReference>
<dbReference type="GO" id="GO:0004591">
    <property type="term" value="F:oxoglutarate dehydrogenase (succinyl-transferring) activity"/>
    <property type="evidence" value="ECO:0007669"/>
    <property type="project" value="UniProtKB-EC"/>
</dbReference>
<dbReference type="InterPro" id="IPR032106">
    <property type="entry name" value="2-oxogl_dehyd_N"/>
</dbReference>
<dbReference type="EC" id="1.2.4.2" evidence="5"/>
<comment type="similarity">
    <text evidence="3">Belongs to the alpha-ketoglutarate dehydrogenase family.</text>
</comment>
<dbReference type="PANTHER" id="PTHR23152">
    <property type="entry name" value="2-OXOGLUTARATE DEHYDROGENASE"/>
    <property type="match status" value="1"/>
</dbReference>
<keyword evidence="8" id="KW-0786">Thiamine pyrophosphate</keyword>
<evidence type="ECO:0000256" key="4">
    <source>
        <dbReference type="ARBA" id="ARBA00011301"/>
    </source>
</evidence>
<evidence type="ECO:0000256" key="7">
    <source>
        <dbReference type="ARBA" id="ARBA00023002"/>
    </source>
</evidence>
<dbReference type="SUPFAM" id="SSF52518">
    <property type="entry name" value="Thiamin diphosphate-binding fold (THDP-binding)"/>
    <property type="match status" value="2"/>
</dbReference>
<evidence type="ECO:0000256" key="2">
    <source>
        <dbReference type="ARBA" id="ARBA00003906"/>
    </source>
</evidence>
<name>A0A1N7JQ01_9RHOB</name>
<dbReference type="GO" id="GO:0006096">
    <property type="term" value="P:glycolytic process"/>
    <property type="evidence" value="ECO:0007669"/>
    <property type="project" value="UniProtKB-KW"/>
</dbReference>
<comment type="subunit">
    <text evidence="4">Homodimer. Part of the 2-oxoglutarate dehydrogenase (OGDH) complex composed of E1 (2-oxoglutarate dehydrogenase), E2 (dihydrolipoamide succinyltransferase) and E3 (dihydrolipoamide dehydrogenase); the complex contains multiple copies of the three enzymatic components (E1, E2 and E3).</text>
</comment>
<dbReference type="Pfam" id="PF16078">
    <property type="entry name" value="2-oxogl_dehyd_N"/>
    <property type="match status" value="1"/>
</dbReference>
<dbReference type="AlphaFoldDB" id="A0A1N7JQ01"/>
<dbReference type="InterPro" id="IPR031717">
    <property type="entry name" value="ODO-1/KGD_C"/>
</dbReference>
<dbReference type="GO" id="GO:0045252">
    <property type="term" value="C:oxoglutarate dehydrogenase complex"/>
    <property type="evidence" value="ECO:0007669"/>
    <property type="project" value="TreeGrafter"/>
</dbReference>
<dbReference type="Pfam" id="PF00676">
    <property type="entry name" value="E1_dh"/>
    <property type="match status" value="1"/>
</dbReference>
<evidence type="ECO:0000256" key="10">
    <source>
        <dbReference type="ARBA" id="ARBA00030680"/>
    </source>
</evidence>